<keyword evidence="3 8" id="KW-0378">Hydrolase</keyword>
<dbReference type="Gene3D" id="1.50.10.10">
    <property type="match status" value="1"/>
</dbReference>
<comment type="similarity">
    <text evidence="2 8 9">Belongs to the glycosyl hydrolase 9 (cellulase E) family.</text>
</comment>
<reference evidence="11 12" key="1">
    <citation type="journal article" date="2021" name="Nat. Plants">
        <title>The Taxus genome provides insights into paclitaxel biosynthesis.</title>
        <authorList>
            <person name="Xiong X."/>
            <person name="Gou J."/>
            <person name="Liao Q."/>
            <person name="Li Y."/>
            <person name="Zhou Q."/>
            <person name="Bi G."/>
            <person name="Li C."/>
            <person name="Du R."/>
            <person name="Wang X."/>
            <person name="Sun T."/>
            <person name="Guo L."/>
            <person name="Liang H."/>
            <person name="Lu P."/>
            <person name="Wu Y."/>
            <person name="Zhang Z."/>
            <person name="Ro D.K."/>
            <person name="Shang Y."/>
            <person name="Huang S."/>
            <person name="Yan J."/>
        </authorList>
    </citation>
    <scope>NUCLEOTIDE SEQUENCE [LARGE SCALE GENOMIC DNA]</scope>
    <source>
        <strain evidence="11">Ta-2019</strain>
    </source>
</reference>
<keyword evidence="9" id="KW-0732">Signal</keyword>
<dbReference type="InterPro" id="IPR008928">
    <property type="entry name" value="6-hairpin_glycosidase_sf"/>
</dbReference>
<evidence type="ECO:0000313" key="12">
    <source>
        <dbReference type="Proteomes" id="UP000824469"/>
    </source>
</evidence>
<evidence type="ECO:0000256" key="4">
    <source>
        <dbReference type="ARBA" id="ARBA00023001"/>
    </source>
</evidence>
<evidence type="ECO:0000256" key="5">
    <source>
        <dbReference type="ARBA" id="ARBA00023277"/>
    </source>
</evidence>
<gene>
    <name evidence="11" type="ORF">KI387_022664</name>
</gene>
<keyword evidence="6 8" id="KW-0326">Glycosidase</keyword>
<keyword evidence="4 9" id="KW-0136">Cellulose degradation</keyword>
<keyword evidence="5 8" id="KW-0119">Carbohydrate metabolism</keyword>
<dbReference type="Proteomes" id="UP000824469">
    <property type="component" value="Unassembled WGS sequence"/>
</dbReference>
<comment type="catalytic activity">
    <reaction evidence="1 9">
        <text>Endohydrolysis of (1-&gt;4)-beta-D-glucosidic linkages in cellulose, lichenin and cereal beta-D-glucans.</text>
        <dbReference type="EC" id="3.2.1.4"/>
    </reaction>
</comment>
<dbReference type="EMBL" id="JAHRHJ020000005">
    <property type="protein sequence ID" value="KAH9314037.1"/>
    <property type="molecule type" value="Genomic_DNA"/>
</dbReference>
<feature type="active site" evidence="8">
    <location>
        <position position="424"/>
    </location>
</feature>
<feature type="domain" description="Glycoside hydrolase family 9" evidence="10">
    <location>
        <begin position="36"/>
        <end position="498"/>
    </location>
</feature>
<accession>A0AA38G0J9</accession>
<keyword evidence="7 8" id="KW-0624">Polysaccharide degradation</keyword>
<dbReference type="AlphaFoldDB" id="A0AA38G0J9"/>
<name>A0AA38G0J9_TAXCH</name>
<keyword evidence="12" id="KW-1185">Reference proteome</keyword>
<sequence length="506" mass="56536">MKKKMMMFQRIQKFVFLMLLVAPPSTLSSRPVQEIYRDALSKSILFFEGQRSGKLPRNQRLNWRKDSALRDGSQQNVDLMGGYYDAGDNVKFGFPMAYTTTMLAWSVLEFGGFMGSELQKAMSAIRWGTDYLLKATAYPDVIYVQVGDPSGDHRCWERPEDMDTPRTVYKITKDMPGTEVAAEIAAAMAASSIVFKRSDPGYSQQLLNRATSILTKFNKNVHQVFEFADKYRGSYTNSVPGACPFYCSNNGYDDELLWAAAWLQRATGAVTYMNYILSNFLPYGGNTDVNEFGWDNKHAGVSVLLSQEFLLGKMPSMHAFKENADKFICWFLPETPNSHVQFTPGGLISKTTGSNMQAVTAISFLLVTYASYLGQASASCENVQVTPGRLQSLAKRQVDYILGNNPERISYMVGFGSNYPKEIHHRGSSLPSITQYPRHIACSEGYNNYFNSRGPNPNVLVGAVVGGPDQNDHYTDTRLRAQQTEPATYINAPLVGVLAFFTSHPY</sequence>
<dbReference type="GO" id="GO:0030245">
    <property type="term" value="P:cellulose catabolic process"/>
    <property type="evidence" value="ECO:0007669"/>
    <property type="project" value="UniProtKB-KW"/>
</dbReference>
<dbReference type="PANTHER" id="PTHR22298">
    <property type="entry name" value="ENDO-1,4-BETA-GLUCANASE"/>
    <property type="match status" value="1"/>
</dbReference>
<dbReference type="EC" id="3.2.1.4" evidence="9"/>
<feature type="signal peptide" evidence="9">
    <location>
        <begin position="1"/>
        <end position="28"/>
    </location>
</feature>
<dbReference type="OMA" id="CGNIIAN"/>
<evidence type="ECO:0000256" key="1">
    <source>
        <dbReference type="ARBA" id="ARBA00000966"/>
    </source>
</evidence>
<organism evidence="11 12">
    <name type="scientific">Taxus chinensis</name>
    <name type="common">Chinese yew</name>
    <name type="synonym">Taxus wallichiana var. chinensis</name>
    <dbReference type="NCBI Taxonomy" id="29808"/>
    <lineage>
        <taxon>Eukaryota</taxon>
        <taxon>Viridiplantae</taxon>
        <taxon>Streptophyta</taxon>
        <taxon>Embryophyta</taxon>
        <taxon>Tracheophyta</taxon>
        <taxon>Spermatophyta</taxon>
        <taxon>Pinopsida</taxon>
        <taxon>Pinidae</taxon>
        <taxon>Conifers II</taxon>
        <taxon>Cupressales</taxon>
        <taxon>Taxaceae</taxon>
        <taxon>Taxus</taxon>
    </lineage>
</organism>
<evidence type="ECO:0000256" key="6">
    <source>
        <dbReference type="ARBA" id="ARBA00023295"/>
    </source>
</evidence>
<dbReference type="InterPro" id="IPR018221">
    <property type="entry name" value="Glyco_hydro_9_His_AS"/>
</dbReference>
<dbReference type="GO" id="GO:0008810">
    <property type="term" value="F:cellulase activity"/>
    <property type="evidence" value="ECO:0007669"/>
    <property type="project" value="UniProtKB-EC"/>
</dbReference>
<protein>
    <recommendedName>
        <fullName evidence="9">Endoglucanase</fullName>
        <ecNumber evidence="9">3.2.1.4</ecNumber>
    </recommendedName>
</protein>
<dbReference type="PROSITE" id="PS00592">
    <property type="entry name" value="GH9_2"/>
    <property type="match status" value="1"/>
</dbReference>
<proteinExistence type="inferred from homology"/>
<evidence type="ECO:0000256" key="7">
    <source>
        <dbReference type="ARBA" id="ARBA00023326"/>
    </source>
</evidence>
<dbReference type="InterPro" id="IPR012341">
    <property type="entry name" value="6hp_glycosidase-like_sf"/>
</dbReference>
<dbReference type="FunFam" id="1.50.10.10:FF:000020">
    <property type="entry name" value="Endoglucanase"/>
    <property type="match status" value="1"/>
</dbReference>
<evidence type="ECO:0000256" key="8">
    <source>
        <dbReference type="PROSITE-ProRule" id="PRU10059"/>
    </source>
</evidence>
<dbReference type="InterPro" id="IPR001701">
    <property type="entry name" value="Glyco_hydro_9"/>
</dbReference>
<evidence type="ECO:0000313" key="11">
    <source>
        <dbReference type="EMBL" id="KAH9314037.1"/>
    </source>
</evidence>
<evidence type="ECO:0000256" key="3">
    <source>
        <dbReference type="ARBA" id="ARBA00022801"/>
    </source>
</evidence>
<dbReference type="Pfam" id="PF00759">
    <property type="entry name" value="Glyco_hydro_9"/>
    <property type="match status" value="1"/>
</dbReference>
<comment type="caution">
    <text evidence="11">The sequence shown here is derived from an EMBL/GenBank/DDBJ whole genome shotgun (WGS) entry which is preliminary data.</text>
</comment>
<evidence type="ECO:0000259" key="10">
    <source>
        <dbReference type="Pfam" id="PF00759"/>
    </source>
</evidence>
<evidence type="ECO:0000256" key="2">
    <source>
        <dbReference type="ARBA" id="ARBA00007072"/>
    </source>
</evidence>
<feature type="chain" id="PRO_5041489167" description="Endoglucanase" evidence="9">
    <location>
        <begin position="29"/>
        <end position="506"/>
    </location>
</feature>
<evidence type="ECO:0000256" key="9">
    <source>
        <dbReference type="RuleBase" id="RU361166"/>
    </source>
</evidence>
<dbReference type="SUPFAM" id="SSF48208">
    <property type="entry name" value="Six-hairpin glycosidases"/>
    <property type="match status" value="1"/>
</dbReference>